<dbReference type="Gene3D" id="1.10.10.60">
    <property type="entry name" value="Homeodomain-like"/>
    <property type="match status" value="1"/>
</dbReference>
<dbReference type="SUPFAM" id="SSF48498">
    <property type="entry name" value="Tetracyclin repressor-like, C-terminal domain"/>
    <property type="match status" value="1"/>
</dbReference>
<dbReference type="GO" id="GO:0003700">
    <property type="term" value="F:DNA-binding transcription factor activity"/>
    <property type="evidence" value="ECO:0007669"/>
    <property type="project" value="TreeGrafter"/>
</dbReference>
<organism evidence="6 7">
    <name type="scientific">Anaeromyxobacter dehalogenans (strain ATCC BAA-258 / DSM 21875 / 2CP-1)</name>
    <dbReference type="NCBI Taxonomy" id="455488"/>
    <lineage>
        <taxon>Bacteria</taxon>
        <taxon>Pseudomonadati</taxon>
        <taxon>Myxococcota</taxon>
        <taxon>Myxococcia</taxon>
        <taxon>Myxococcales</taxon>
        <taxon>Cystobacterineae</taxon>
        <taxon>Anaeromyxobacteraceae</taxon>
        <taxon>Anaeromyxobacter</taxon>
    </lineage>
</organism>
<dbReference type="EMBL" id="CP001359">
    <property type="protein sequence ID" value="ACL65717.1"/>
    <property type="molecule type" value="Genomic_DNA"/>
</dbReference>
<dbReference type="PROSITE" id="PS50977">
    <property type="entry name" value="HTH_TETR_2"/>
    <property type="match status" value="1"/>
</dbReference>
<keyword evidence="3" id="KW-0804">Transcription</keyword>
<dbReference type="PANTHER" id="PTHR30055:SF223">
    <property type="entry name" value="HTH-TYPE TRANSCRIPTIONAL REGULATOR UIDR"/>
    <property type="match status" value="1"/>
</dbReference>
<keyword evidence="2 4" id="KW-0238">DNA-binding</keyword>
<evidence type="ECO:0000256" key="3">
    <source>
        <dbReference type="ARBA" id="ARBA00023163"/>
    </source>
</evidence>
<dbReference type="PRINTS" id="PR00455">
    <property type="entry name" value="HTHTETR"/>
</dbReference>
<dbReference type="Proteomes" id="UP000007089">
    <property type="component" value="Chromosome"/>
</dbReference>
<gene>
    <name evidence="6" type="ordered locus">A2cp1_2379</name>
</gene>
<proteinExistence type="predicted"/>
<dbReference type="AlphaFoldDB" id="B8JB90"/>
<dbReference type="Pfam" id="PF00440">
    <property type="entry name" value="TetR_N"/>
    <property type="match status" value="1"/>
</dbReference>
<evidence type="ECO:0000313" key="6">
    <source>
        <dbReference type="EMBL" id="ACL65717.1"/>
    </source>
</evidence>
<evidence type="ECO:0000313" key="7">
    <source>
        <dbReference type="Proteomes" id="UP000007089"/>
    </source>
</evidence>
<evidence type="ECO:0000256" key="1">
    <source>
        <dbReference type="ARBA" id="ARBA00023015"/>
    </source>
</evidence>
<dbReference type="InterPro" id="IPR009057">
    <property type="entry name" value="Homeodomain-like_sf"/>
</dbReference>
<accession>B8JB90</accession>
<evidence type="ECO:0000256" key="2">
    <source>
        <dbReference type="ARBA" id="ARBA00023125"/>
    </source>
</evidence>
<reference evidence="6" key="1">
    <citation type="submission" date="2009-01" db="EMBL/GenBank/DDBJ databases">
        <title>Complete sequence of Anaeromyxobacter dehalogenans 2CP-1.</title>
        <authorList>
            <consortium name="US DOE Joint Genome Institute"/>
            <person name="Lucas S."/>
            <person name="Copeland A."/>
            <person name="Lapidus A."/>
            <person name="Glavina del Rio T."/>
            <person name="Dalin E."/>
            <person name="Tice H."/>
            <person name="Bruce D."/>
            <person name="Goodwin L."/>
            <person name="Pitluck S."/>
            <person name="Saunders E."/>
            <person name="Brettin T."/>
            <person name="Detter J.C."/>
            <person name="Han C."/>
            <person name="Larimer F."/>
            <person name="Land M."/>
            <person name="Hauser L."/>
            <person name="Kyrpides N."/>
            <person name="Ovchinnikova G."/>
            <person name="Beliaev A.S."/>
            <person name="Richardson P."/>
        </authorList>
    </citation>
    <scope>NUCLEOTIDE SEQUENCE</scope>
    <source>
        <strain evidence="6">2CP-1</strain>
    </source>
</reference>
<keyword evidence="1" id="KW-0805">Transcription regulation</keyword>
<protein>
    <submittedName>
        <fullName evidence="6">Transcriptional regulator, TetR family</fullName>
    </submittedName>
</protein>
<dbReference type="GO" id="GO:0000976">
    <property type="term" value="F:transcription cis-regulatory region binding"/>
    <property type="evidence" value="ECO:0007669"/>
    <property type="project" value="TreeGrafter"/>
</dbReference>
<keyword evidence="7" id="KW-1185">Reference proteome</keyword>
<dbReference type="InterPro" id="IPR050109">
    <property type="entry name" value="HTH-type_TetR-like_transc_reg"/>
</dbReference>
<evidence type="ECO:0000259" key="5">
    <source>
        <dbReference type="PROSITE" id="PS50977"/>
    </source>
</evidence>
<dbReference type="PANTHER" id="PTHR30055">
    <property type="entry name" value="HTH-TYPE TRANSCRIPTIONAL REGULATOR RUTR"/>
    <property type="match status" value="1"/>
</dbReference>
<dbReference type="InterPro" id="IPR001647">
    <property type="entry name" value="HTH_TetR"/>
</dbReference>
<feature type="domain" description="HTH tetR-type" evidence="5">
    <location>
        <begin position="17"/>
        <end position="77"/>
    </location>
</feature>
<dbReference type="Gene3D" id="1.10.357.10">
    <property type="entry name" value="Tetracycline Repressor, domain 2"/>
    <property type="match status" value="1"/>
</dbReference>
<feature type="DNA-binding region" description="H-T-H motif" evidence="4">
    <location>
        <begin position="40"/>
        <end position="59"/>
    </location>
</feature>
<name>B8JB90_ANAD2</name>
<dbReference type="SUPFAM" id="SSF46689">
    <property type="entry name" value="Homeodomain-like"/>
    <property type="match status" value="1"/>
</dbReference>
<dbReference type="RefSeq" id="WP_012633530.1">
    <property type="nucleotide sequence ID" value="NC_011891.1"/>
</dbReference>
<dbReference type="KEGG" id="acp:A2cp1_2379"/>
<evidence type="ECO:0000256" key="4">
    <source>
        <dbReference type="PROSITE-ProRule" id="PRU00335"/>
    </source>
</evidence>
<dbReference type="FunFam" id="1.10.10.60:FF:000141">
    <property type="entry name" value="TetR family transcriptional regulator"/>
    <property type="match status" value="1"/>
</dbReference>
<sequence>MNTRSQEVPRLRERLREETARAILAAAERVFGEEGLHAARMERIAAAAGVAVGTLYNHFADREALVEALCRDGREALLARVDAAVAAAQGRPAAEQLRAFLEGVRDHARARGPFLAVLAQSGEGPARARPPATLNAELTRRAEAIVRRGVRAGELRPDGHGVHAVAFLGITRALVVRTLERQGSWDGFVDAALDAFLRGAGR</sequence>
<dbReference type="InterPro" id="IPR036271">
    <property type="entry name" value="Tet_transcr_reg_TetR-rel_C_sf"/>
</dbReference>
<dbReference type="HOGENOM" id="CLU_069356_12_2_7"/>